<gene>
    <name evidence="1" type="ORF">SMTD_LOCUS17064</name>
</gene>
<accession>A0A183PRS8</accession>
<dbReference type="EMBL" id="UZAL01038144">
    <property type="protein sequence ID" value="VDP73100.1"/>
    <property type="molecule type" value="Genomic_DNA"/>
</dbReference>
<protein>
    <submittedName>
        <fullName evidence="1">Uncharacterized protein</fullName>
    </submittedName>
</protein>
<sequence>MSSHHDNKTPQNLNNSTITTTKSIHLNLSDIELYKQNQLKINNNNNNNIQIDWIKTIKKLPENIEPVLEYFGSTKQDQSTNIKLVTNEIENLTYEINKNSSTTKLGFDLCRRGALYRKVSSVLFVLFCFCNSFLIMLTMKVY</sequence>
<reference evidence="1 2" key="1">
    <citation type="submission" date="2018-11" db="EMBL/GenBank/DDBJ databases">
        <authorList>
            <consortium name="Pathogen Informatics"/>
        </authorList>
    </citation>
    <scope>NUCLEOTIDE SEQUENCE [LARGE SCALE GENOMIC DNA]</scope>
    <source>
        <strain>Denwood</strain>
        <strain evidence="2">Zambia</strain>
    </source>
</reference>
<proteinExistence type="predicted"/>
<dbReference type="STRING" id="31246.A0A183PRS8"/>
<dbReference type="Proteomes" id="UP000269396">
    <property type="component" value="Unassembled WGS sequence"/>
</dbReference>
<evidence type="ECO:0000313" key="1">
    <source>
        <dbReference type="EMBL" id="VDP73100.1"/>
    </source>
</evidence>
<name>A0A183PRS8_9TREM</name>
<dbReference type="AlphaFoldDB" id="A0A183PRS8"/>
<keyword evidence="2" id="KW-1185">Reference proteome</keyword>
<evidence type="ECO:0000313" key="2">
    <source>
        <dbReference type="Proteomes" id="UP000269396"/>
    </source>
</evidence>
<organism evidence="1 2">
    <name type="scientific">Schistosoma mattheei</name>
    <dbReference type="NCBI Taxonomy" id="31246"/>
    <lineage>
        <taxon>Eukaryota</taxon>
        <taxon>Metazoa</taxon>
        <taxon>Spiralia</taxon>
        <taxon>Lophotrochozoa</taxon>
        <taxon>Platyhelminthes</taxon>
        <taxon>Trematoda</taxon>
        <taxon>Digenea</taxon>
        <taxon>Strigeidida</taxon>
        <taxon>Schistosomatoidea</taxon>
        <taxon>Schistosomatidae</taxon>
        <taxon>Schistosoma</taxon>
    </lineage>
</organism>